<feature type="compositionally biased region" description="Low complexity" evidence="6">
    <location>
        <begin position="72"/>
        <end position="86"/>
    </location>
</feature>
<sequence length="397" mass="44836">MTHIRKIMRSKLRSSLTTAVGGGSPKQQEMSNVGSKLNVNEEYMEAFRTKSYVEIWSKAQGQMRRKDEDRSSSSSLPSLPSSPRLSDFLLEPRQDILVEMIKNSDQHRLLTDYFDGSLEACRICDFLLKSIDQTRANYRIIRRIISLTKRLPDSCDYTDDQCRLIFRDLDSFAKLNNPLSAGSSPVEFRLVHDRYGSMLNQLRKTRKRINKREKLIGLSKKAAGLGLIVACGAVSVITLVLVVHTLVGIIATPALLAFSVNATKKKIKSARVGLKTSMLARLGAQLDAAAKGVYILNRDFDTISGLMVRLQDEIEHGRVIAGMVVKNQTRRILKEVVREFQTHESCFLEQLGELEEHVYLCFLTINRARSLVVQEIINGAPDPPKNTRRFKLNNIRS</sequence>
<evidence type="ECO:0000313" key="8">
    <source>
        <dbReference type="Proteomes" id="UP000189703"/>
    </source>
</evidence>
<comment type="similarity">
    <text evidence="2">Belongs to the UPF0496 family.</text>
</comment>
<dbReference type="RefSeq" id="XP_010266985.1">
    <property type="nucleotide sequence ID" value="XM_010268683.2"/>
</dbReference>
<evidence type="ECO:0000256" key="5">
    <source>
        <dbReference type="ARBA" id="ARBA00023136"/>
    </source>
</evidence>
<dbReference type="KEGG" id="nnu:104604384"/>
<dbReference type="eggNOG" id="ENOG502QVA7">
    <property type="taxonomic scope" value="Eukaryota"/>
</dbReference>
<proteinExistence type="inferred from homology"/>
<dbReference type="PANTHER" id="PTHR31113:SF20">
    <property type="entry name" value="UPF0496 PROTEIN 2-RELATED"/>
    <property type="match status" value="1"/>
</dbReference>
<name>A0A1U8ALS6_NELNU</name>
<evidence type="ECO:0000256" key="3">
    <source>
        <dbReference type="ARBA" id="ARBA00022692"/>
    </source>
</evidence>
<dbReference type="OrthoDB" id="776561at2759"/>
<evidence type="ECO:0000256" key="6">
    <source>
        <dbReference type="SAM" id="MobiDB-lite"/>
    </source>
</evidence>
<reference evidence="9" key="1">
    <citation type="submission" date="2025-08" db="UniProtKB">
        <authorList>
            <consortium name="RefSeq"/>
        </authorList>
    </citation>
    <scope>IDENTIFICATION</scope>
</reference>
<keyword evidence="4 7" id="KW-1133">Transmembrane helix</keyword>
<dbReference type="STRING" id="4432.A0A1U8ALS6"/>
<dbReference type="PANTHER" id="PTHR31113">
    <property type="entry name" value="UPF0496 PROTEIN 3-RELATED"/>
    <property type="match status" value="1"/>
</dbReference>
<evidence type="ECO:0000256" key="7">
    <source>
        <dbReference type="SAM" id="Phobius"/>
    </source>
</evidence>
<dbReference type="Pfam" id="PF05055">
    <property type="entry name" value="DUF677"/>
    <property type="match status" value="1"/>
</dbReference>
<dbReference type="InterPro" id="IPR007749">
    <property type="entry name" value="DUF677"/>
</dbReference>
<keyword evidence="8" id="KW-1185">Reference proteome</keyword>
<evidence type="ECO:0000256" key="2">
    <source>
        <dbReference type="ARBA" id="ARBA00009074"/>
    </source>
</evidence>
<evidence type="ECO:0000256" key="1">
    <source>
        <dbReference type="ARBA" id="ARBA00004370"/>
    </source>
</evidence>
<feature type="region of interest" description="Disordered" evidence="6">
    <location>
        <begin position="63"/>
        <end position="86"/>
    </location>
</feature>
<keyword evidence="3 7" id="KW-0812">Transmembrane</keyword>
<accession>A0A1U8ALS6</accession>
<gene>
    <name evidence="9" type="primary">LOC104604384</name>
</gene>
<keyword evidence="5 7" id="KW-0472">Membrane</keyword>
<dbReference type="GeneID" id="104604384"/>
<organism evidence="8 9">
    <name type="scientific">Nelumbo nucifera</name>
    <name type="common">Sacred lotus</name>
    <dbReference type="NCBI Taxonomy" id="4432"/>
    <lineage>
        <taxon>Eukaryota</taxon>
        <taxon>Viridiplantae</taxon>
        <taxon>Streptophyta</taxon>
        <taxon>Embryophyta</taxon>
        <taxon>Tracheophyta</taxon>
        <taxon>Spermatophyta</taxon>
        <taxon>Magnoliopsida</taxon>
        <taxon>Proteales</taxon>
        <taxon>Nelumbonaceae</taxon>
        <taxon>Nelumbo</taxon>
    </lineage>
</organism>
<evidence type="ECO:0000313" key="9">
    <source>
        <dbReference type="RefSeq" id="XP_010266985.1"/>
    </source>
</evidence>
<comment type="subcellular location">
    <subcellularLocation>
        <location evidence="1">Membrane</location>
    </subcellularLocation>
</comment>
<evidence type="ECO:0000256" key="4">
    <source>
        <dbReference type="ARBA" id="ARBA00022989"/>
    </source>
</evidence>
<feature type="region of interest" description="Disordered" evidence="6">
    <location>
        <begin position="14"/>
        <end position="33"/>
    </location>
</feature>
<feature type="transmembrane region" description="Helical" evidence="7">
    <location>
        <begin position="246"/>
        <end position="263"/>
    </location>
</feature>
<dbReference type="Proteomes" id="UP000189703">
    <property type="component" value="Unplaced"/>
</dbReference>
<protein>
    <submittedName>
        <fullName evidence="9">UPF0496 protein At1g20180-like</fullName>
    </submittedName>
</protein>
<dbReference type="OMA" id="NESCFLE"/>
<feature type="transmembrane region" description="Helical" evidence="7">
    <location>
        <begin position="222"/>
        <end position="240"/>
    </location>
</feature>
<dbReference type="GO" id="GO:0016020">
    <property type="term" value="C:membrane"/>
    <property type="evidence" value="ECO:0007669"/>
    <property type="project" value="UniProtKB-SubCell"/>
</dbReference>
<dbReference type="AlphaFoldDB" id="A0A1U8ALS6"/>